<evidence type="ECO:0000256" key="8">
    <source>
        <dbReference type="ARBA" id="ARBA00023136"/>
    </source>
</evidence>
<feature type="transmembrane region" description="Helical" evidence="9">
    <location>
        <begin position="106"/>
        <end position="128"/>
    </location>
</feature>
<feature type="transmembrane region" description="Helical" evidence="9">
    <location>
        <begin position="35"/>
        <end position="55"/>
    </location>
</feature>
<accession>G5H8I6</accession>
<dbReference type="GO" id="GO:0015293">
    <property type="term" value="F:symporter activity"/>
    <property type="evidence" value="ECO:0007669"/>
    <property type="project" value="UniProtKB-KW"/>
</dbReference>
<evidence type="ECO:0000256" key="4">
    <source>
        <dbReference type="ARBA" id="ARBA00022597"/>
    </source>
</evidence>
<proteinExistence type="predicted"/>
<dbReference type="Proteomes" id="UP000006008">
    <property type="component" value="Unassembled WGS sequence"/>
</dbReference>
<feature type="transmembrane region" description="Helical" evidence="9">
    <location>
        <begin position="134"/>
        <end position="153"/>
    </location>
</feature>
<evidence type="ECO:0000256" key="7">
    <source>
        <dbReference type="ARBA" id="ARBA00022989"/>
    </source>
</evidence>
<keyword evidence="5 9" id="KW-0812">Transmembrane</keyword>
<dbReference type="HOGENOM" id="CLU_066437_0_0_10"/>
<evidence type="ECO:0000256" key="9">
    <source>
        <dbReference type="SAM" id="Phobius"/>
    </source>
</evidence>
<dbReference type="AlphaFoldDB" id="G5H8I6"/>
<keyword evidence="7 9" id="KW-1133">Transmembrane helix</keyword>
<evidence type="ECO:0000256" key="5">
    <source>
        <dbReference type="ARBA" id="ARBA00022692"/>
    </source>
</evidence>
<comment type="caution">
    <text evidence="10">The sequence shown here is derived from an EMBL/GenBank/DDBJ whole genome shotgun (WGS) entry which is preliminary data.</text>
</comment>
<dbReference type="EMBL" id="ADLD01000011">
    <property type="protein sequence ID" value="EHB92381.1"/>
    <property type="molecule type" value="Genomic_DNA"/>
</dbReference>
<keyword evidence="1" id="KW-0813">Transport</keyword>
<evidence type="ECO:0008006" key="12">
    <source>
        <dbReference type="Google" id="ProtNLM"/>
    </source>
</evidence>
<keyword evidence="11" id="KW-1185">Reference proteome</keyword>
<gene>
    <name evidence="10" type="ORF">HMPREF9450_01246</name>
</gene>
<keyword evidence="8 9" id="KW-0472">Membrane</keyword>
<dbReference type="PATRIC" id="fig|742725.3.peg.1324"/>
<keyword evidence="6" id="KW-0769">Symport</keyword>
<name>G5H8I6_9BACT</name>
<feature type="transmembrane region" description="Helical" evidence="9">
    <location>
        <begin position="75"/>
        <end position="94"/>
    </location>
</feature>
<evidence type="ECO:0000313" key="10">
    <source>
        <dbReference type="EMBL" id="EHB92381.1"/>
    </source>
</evidence>
<sequence>MDNLLIGILLMTIGSFAGSSYYAPINKIKNWSWETYWICQGIVSWIILPWAFTLYAVPFSALGTVLTAAPAKSMFLAVLFGALWGIGGLTWGLSMRYLGISLGQSISAGFCAAFGTVIPPIVAGQNLFTTPGGWAMLVGVAISLAGIAVIGYAGSLRDKGLTEEEKKAAVKEFALKKGLIIAIFAGLMSACMAYGLAAGQPIADAAIANGCSALLSFSPVHIFVMFGGFLTNFVYCIYLFSKNKSLKEFRTVGSSVLVRNLLFSLLGGSLWYMQFLFLGMGQSFISGNAILMAFSWSILMSLNIVFSNFWGIVLKEWKGSRGKTIVVLCCGLLLLIFSVFFPSLF</sequence>
<keyword evidence="2" id="KW-1003">Cell membrane</keyword>
<evidence type="ECO:0000256" key="2">
    <source>
        <dbReference type="ARBA" id="ARBA00022475"/>
    </source>
</evidence>
<dbReference type="GO" id="GO:0015153">
    <property type="term" value="F:rhamnose transmembrane transporter activity"/>
    <property type="evidence" value="ECO:0007669"/>
    <property type="project" value="InterPro"/>
</dbReference>
<dbReference type="STRING" id="742725.HMPREF9450_01246"/>
<dbReference type="GeneID" id="92815724"/>
<evidence type="ECO:0000256" key="6">
    <source>
        <dbReference type="ARBA" id="ARBA00022847"/>
    </source>
</evidence>
<evidence type="ECO:0000256" key="1">
    <source>
        <dbReference type="ARBA" id="ARBA00022448"/>
    </source>
</evidence>
<evidence type="ECO:0000256" key="3">
    <source>
        <dbReference type="ARBA" id="ARBA00022519"/>
    </source>
</evidence>
<feature type="transmembrane region" description="Helical" evidence="9">
    <location>
        <begin position="261"/>
        <end position="285"/>
    </location>
</feature>
<keyword evidence="4" id="KW-0762">Sugar transport</keyword>
<protein>
    <recommendedName>
        <fullName evidence="12">L-rhamnose-proton symporter</fullName>
    </recommendedName>
</protein>
<organism evidence="10 11">
    <name type="scientific">Alistipes indistinctus YIT 12060</name>
    <dbReference type="NCBI Taxonomy" id="742725"/>
    <lineage>
        <taxon>Bacteria</taxon>
        <taxon>Pseudomonadati</taxon>
        <taxon>Bacteroidota</taxon>
        <taxon>Bacteroidia</taxon>
        <taxon>Bacteroidales</taxon>
        <taxon>Rikenellaceae</taxon>
        <taxon>Alistipes</taxon>
    </lineage>
</organism>
<keyword evidence="3" id="KW-0997">Cell inner membrane</keyword>
<dbReference type="RefSeq" id="WP_009134052.1">
    <property type="nucleotide sequence ID" value="NZ_CP102250.1"/>
</dbReference>
<reference evidence="10 11" key="1">
    <citation type="submission" date="2011-08" db="EMBL/GenBank/DDBJ databases">
        <title>The Genome Sequence of Alistipes indistinctus YIT 12060.</title>
        <authorList>
            <consortium name="The Broad Institute Genome Sequencing Platform"/>
            <person name="Earl A."/>
            <person name="Ward D."/>
            <person name="Feldgarden M."/>
            <person name="Gevers D."/>
            <person name="Morotomi M."/>
            <person name="Young S.K."/>
            <person name="Zeng Q."/>
            <person name="Gargeya S."/>
            <person name="Fitzgerald M."/>
            <person name="Haas B."/>
            <person name="Abouelleil A."/>
            <person name="Alvarado L."/>
            <person name="Arachchi H.M."/>
            <person name="Berlin A."/>
            <person name="Brown A."/>
            <person name="Chapman S.B."/>
            <person name="Chen Z."/>
            <person name="Dunbar C."/>
            <person name="Freedman E."/>
            <person name="Gearin G."/>
            <person name="Gellesch M."/>
            <person name="Goldberg J."/>
            <person name="Griggs A."/>
            <person name="Gujja S."/>
            <person name="Heiman D."/>
            <person name="Howarth C."/>
            <person name="Larson L."/>
            <person name="Lui A."/>
            <person name="MacDonald P.J.P."/>
            <person name="Montmayeur A."/>
            <person name="Murphy C."/>
            <person name="Neiman D."/>
            <person name="Pearson M."/>
            <person name="Priest M."/>
            <person name="Roberts A."/>
            <person name="Saif S."/>
            <person name="Shea T."/>
            <person name="Shenoy N."/>
            <person name="Sisk P."/>
            <person name="Stolte C."/>
            <person name="Sykes S."/>
            <person name="Wortman J."/>
            <person name="Nusbaum C."/>
            <person name="Birren B."/>
        </authorList>
    </citation>
    <scope>NUCLEOTIDE SEQUENCE [LARGE SCALE GENOMIC DNA]</scope>
    <source>
        <strain evidence="10 11">YIT 12060</strain>
    </source>
</reference>
<dbReference type="InterPro" id="IPR004673">
    <property type="entry name" value="L-rhamnose-proton_sym_RhaT"/>
</dbReference>
<feature type="transmembrane region" description="Helical" evidence="9">
    <location>
        <begin position="325"/>
        <end position="344"/>
    </location>
</feature>
<dbReference type="Pfam" id="PF06379">
    <property type="entry name" value="RhaT"/>
    <property type="match status" value="1"/>
</dbReference>
<dbReference type="OrthoDB" id="9790043at2"/>
<dbReference type="eggNOG" id="ENOG502Z7ID">
    <property type="taxonomic scope" value="Bacteria"/>
</dbReference>
<dbReference type="GO" id="GO:0016020">
    <property type="term" value="C:membrane"/>
    <property type="evidence" value="ECO:0007669"/>
    <property type="project" value="InterPro"/>
</dbReference>
<feature type="transmembrane region" description="Helical" evidence="9">
    <location>
        <begin position="174"/>
        <end position="197"/>
    </location>
</feature>
<feature type="transmembrane region" description="Helical" evidence="9">
    <location>
        <begin position="217"/>
        <end position="240"/>
    </location>
</feature>
<evidence type="ECO:0000313" key="11">
    <source>
        <dbReference type="Proteomes" id="UP000006008"/>
    </source>
</evidence>
<feature type="transmembrane region" description="Helical" evidence="9">
    <location>
        <begin position="6"/>
        <end position="23"/>
    </location>
</feature>
<feature type="transmembrane region" description="Helical" evidence="9">
    <location>
        <begin position="291"/>
        <end position="313"/>
    </location>
</feature>